<evidence type="ECO:0000256" key="3">
    <source>
        <dbReference type="ARBA" id="ARBA00022737"/>
    </source>
</evidence>
<dbReference type="RefSeq" id="XP_050503424.1">
    <property type="nucleotide sequence ID" value="XM_050647467.1"/>
</dbReference>
<keyword evidence="5 7" id="KW-0326">Glycosidase</keyword>
<dbReference type="GeneID" id="114334466"/>
<evidence type="ECO:0000256" key="4">
    <source>
        <dbReference type="ARBA" id="ARBA00022801"/>
    </source>
</evidence>
<evidence type="ECO:0000256" key="8">
    <source>
        <dbReference type="SAM" id="SignalP"/>
    </source>
</evidence>
<dbReference type="InterPro" id="IPR011050">
    <property type="entry name" value="Pectin_lyase_fold/virulence"/>
</dbReference>
<organism evidence="9 10">
    <name type="scientific">Diabrotica virgifera virgifera</name>
    <name type="common">western corn rootworm</name>
    <dbReference type="NCBI Taxonomy" id="50390"/>
    <lineage>
        <taxon>Eukaryota</taxon>
        <taxon>Metazoa</taxon>
        <taxon>Ecdysozoa</taxon>
        <taxon>Arthropoda</taxon>
        <taxon>Hexapoda</taxon>
        <taxon>Insecta</taxon>
        <taxon>Pterygota</taxon>
        <taxon>Neoptera</taxon>
        <taxon>Endopterygota</taxon>
        <taxon>Coleoptera</taxon>
        <taxon>Polyphaga</taxon>
        <taxon>Cucujiformia</taxon>
        <taxon>Chrysomeloidea</taxon>
        <taxon>Chrysomelidae</taxon>
        <taxon>Galerucinae</taxon>
        <taxon>Diabroticina</taxon>
        <taxon>Diabroticites</taxon>
        <taxon>Diabrotica</taxon>
    </lineage>
</organism>
<dbReference type="Pfam" id="PF00295">
    <property type="entry name" value="Glyco_hydro_28"/>
    <property type="match status" value="1"/>
</dbReference>
<dbReference type="InterPro" id="IPR000743">
    <property type="entry name" value="Glyco_hydro_28"/>
</dbReference>
<evidence type="ECO:0000256" key="1">
    <source>
        <dbReference type="ARBA" id="ARBA00008834"/>
    </source>
</evidence>
<dbReference type="PANTHER" id="PTHR31884:SF1">
    <property type="entry name" value="POLYGALACTURONASE"/>
    <property type="match status" value="1"/>
</dbReference>
<comment type="similarity">
    <text evidence="1 7">Belongs to the glycosyl hydrolase 28 family.</text>
</comment>
<dbReference type="Gene3D" id="2.160.20.10">
    <property type="entry name" value="Single-stranded right-handed beta-helix, Pectin lyase-like"/>
    <property type="match status" value="1"/>
</dbReference>
<keyword evidence="3" id="KW-0677">Repeat</keyword>
<accession>A0ABM5JZQ9</accession>
<keyword evidence="2 8" id="KW-0732">Signal</keyword>
<dbReference type="InterPro" id="IPR050434">
    <property type="entry name" value="Glycosyl_hydrlase_28"/>
</dbReference>
<dbReference type="SUPFAM" id="SSF51126">
    <property type="entry name" value="Pectin lyase-like"/>
    <property type="match status" value="1"/>
</dbReference>
<reference evidence="9" key="1">
    <citation type="submission" date="2025-05" db="UniProtKB">
        <authorList>
            <consortium name="EnsemblMetazoa"/>
        </authorList>
    </citation>
    <scope>IDENTIFICATION</scope>
</reference>
<proteinExistence type="inferred from homology"/>
<keyword evidence="10" id="KW-1185">Reference proteome</keyword>
<evidence type="ECO:0000256" key="7">
    <source>
        <dbReference type="RuleBase" id="RU361169"/>
    </source>
</evidence>
<protein>
    <submittedName>
        <fullName evidence="9">Uncharacterized protein</fullName>
    </submittedName>
</protein>
<evidence type="ECO:0000256" key="5">
    <source>
        <dbReference type="ARBA" id="ARBA00023295"/>
    </source>
</evidence>
<name>A0ABM5JZQ9_DIAVI</name>
<feature type="signal peptide" evidence="8">
    <location>
        <begin position="1"/>
        <end position="17"/>
    </location>
</feature>
<sequence length="209" mass="23158">MISSILLLFSLLVLASGTSILPATNNTQEVGLSCNIKAYSQVEAVLKYCTNIILSNVEVPSGKSLNLHLRDGSTLTVRGSLFHGHGEKYWDGHGGSGGVTKPKLLQIANVNNGHFSNVHLKNCPLFFTGITKVKDLTLDGWNADCSEGDKILYNKVYTFKWTTAIMAIPIVTQLLKDSNCHTLLEPFQETQLDHILHCMWEQVFRLDLQ</sequence>
<dbReference type="InterPro" id="IPR012334">
    <property type="entry name" value="Pectin_lyas_fold"/>
</dbReference>
<evidence type="ECO:0000313" key="10">
    <source>
        <dbReference type="Proteomes" id="UP001652700"/>
    </source>
</evidence>
<evidence type="ECO:0000256" key="6">
    <source>
        <dbReference type="ARBA" id="ARBA00023316"/>
    </source>
</evidence>
<evidence type="ECO:0000313" key="9">
    <source>
        <dbReference type="EnsemblMetazoa" id="XP_050503424.1"/>
    </source>
</evidence>
<evidence type="ECO:0000256" key="2">
    <source>
        <dbReference type="ARBA" id="ARBA00022729"/>
    </source>
</evidence>
<keyword evidence="4 7" id="KW-0378">Hydrolase</keyword>
<keyword evidence="6" id="KW-0961">Cell wall biogenesis/degradation</keyword>
<dbReference type="EnsemblMetazoa" id="XM_050647467.1">
    <property type="protein sequence ID" value="XP_050503424.1"/>
    <property type="gene ID" value="LOC114334466"/>
</dbReference>
<dbReference type="PANTHER" id="PTHR31884">
    <property type="entry name" value="POLYGALACTURONASE"/>
    <property type="match status" value="1"/>
</dbReference>
<dbReference type="Proteomes" id="UP001652700">
    <property type="component" value="Unplaced"/>
</dbReference>
<feature type="chain" id="PRO_5046607830" evidence="8">
    <location>
        <begin position="18"/>
        <end position="209"/>
    </location>
</feature>